<dbReference type="RefSeq" id="WP_038611905.1">
    <property type="nucleotide sequence ID" value="NZ_CP009048.1"/>
</dbReference>
<dbReference type="OrthoDB" id="9799601at2"/>
<dbReference type="InterPro" id="IPR016181">
    <property type="entry name" value="Acyl_CoA_acyltransferase"/>
</dbReference>
<keyword evidence="1 4" id="KW-0808">Transferase</keyword>
<dbReference type="Pfam" id="PF00583">
    <property type="entry name" value="Acetyltransf_1"/>
    <property type="match status" value="1"/>
</dbReference>
<dbReference type="InterPro" id="IPR000182">
    <property type="entry name" value="GNAT_dom"/>
</dbReference>
<dbReference type="KEGG" id="palk:PSAKL28_29810"/>
<reference evidence="4 5" key="1">
    <citation type="submission" date="2014-07" db="EMBL/GenBank/DDBJ databases">
        <authorList>
            <person name="Lee K."/>
            <person name="Lim J.Y."/>
            <person name="Hwang I."/>
        </authorList>
    </citation>
    <scope>NUCLEOTIDE SEQUENCE [LARGE SCALE GENOMIC DNA]</scope>
    <source>
        <strain evidence="4 5">KL28</strain>
    </source>
</reference>
<accession>A0A077FG12</accession>
<dbReference type="Proteomes" id="UP000028931">
    <property type="component" value="Chromosome"/>
</dbReference>
<dbReference type="PROSITE" id="PS51186">
    <property type="entry name" value="GNAT"/>
    <property type="match status" value="1"/>
</dbReference>
<dbReference type="CDD" id="cd04301">
    <property type="entry name" value="NAT_SF"/>
    <property type="match status" value="1"/>
</dbReference>
<keyword evidence="2" id="KW-0012">Acyltransferase</keyword>
<name>A0A077FG12_9PSED</name>
<organism evidence="4 5">
    <name type="scientific">Pseudomonas alkylphenolica</name>
    <dbReference type="NCBI Taxonomy" id="237609"/>
    <lineage>
        <taxon>Bacteria</taxon>
        <taxon>Pseudomonadati</taxon>
        <taxon>Pseudomonadota</taxon>
        <taxon>Gammaproteobacteria</taxon>
        <taxon>Pseudomonadales</taxon>
        <taxon>Pseudomonadaceae</taxon>
        <taxon>Pseudomonas</taxon>
    </lineage>
</organism>
<evidence type="ECO:0000313" key="4">
    <source>
        <dbReference type="EMBL" id="AIL62171.1"/>
    </source>
</evidence>
<gene>
    <name evidence="4" type="ORF">PSAKL28_29810</name>
</gene>
<dbReference type="SUPFAM" id="SSF55729">
    <property type="entry name" value="Acyl-CoA N-acyltransferases (Nat)"/>
    <property type="match status" value="1"/>
</dbReference>
<feature type="domain" description="N-acetyltransferase" evidence="3">
    <location>
        <begin position="1"/>
        <end position="163"/>
    </location>
</feature>
<evidence type="ECO:0000256" key="2">
    <source>
        <dbReference type="ARBA" id="ARBA00023315"/>
    </source>
</evidence>
<dbReference type="GO" id="GO:0016747">
    <property type="term" value="F:acyltransferase activity, transferring groups other than amino-acyl groups"/>
    <property type="evidence" value="ECO:0007669"/>
    <property type="project" value="InterPro"/>
</dbReference>
<evidence type="ECO:0000313" key="5">
    <source>
        <dbReference type="Proteomes" id="UP000028931"/>
    </source>
</evidence>
<dbReference type="EMBL" id="CP009048">
    <property type="protein sequence ID" value="AIL62171.1"/>
    <property type="molecule type" value="Genomic_DNA"/>
</dbReference>
<dbReference type="eggNOG" id="COG0454">
    <property type="taxonomic scope" value="Bacteria"/>
</dbReference>
<dbReference type="AlphaFoldDB" id="A0A077FG12"/>
<dbReference type="InterPro" id="IPR050832">
    <property type="entry name" value="Bact_Acetyltransf"/>
</dbReference>
<dbReference type="PANTHER" id="PTHR43877">
    <property type="entry name" value="AMINOALKYLPHOSPHONATE N-ACETYLTRANSFERASE-RELATED-RELATED"/>
    <property type="match status" value="1"/>
</dbReference>
<evidence type="ECO:0000256" key="1">
    <source>
        <dbReference type="ARBA" id="ARBA00022679"/>
    </source>
</evidence>
<dbReference type="Gene3D" id="3.40.630.30">
    <property type="match status" value="1"/>
</dbReference>
<dbReference type="HOGENOM" id="CLU_1640695_0_0_6"/>
<sequence length="163" mass="17777">MDVEQILVLQASYSNPMHAEAIGLVLDHYARDPMGGGQPLDPQLLAQLPQELARRPHAFSVLAFVDGQPAGLVNCFEGFSTFACRPLVNIHDVSVVLAHRGKGLSHKMLAKVEEIARQRGCCKLTLEVLEGNPAAQGSYRGFGFEHACFDPAYGAMQFWSKAL</sequence>
<protein>
    <submittedName>
        <fullName evidence="4">Acetyltransferase</fullName>
    </submittedName>
</protein>
<dbReference type="PANTHER" id="PTHR43877:SF2">
    <property type="entry name" value="AMINOALKYLPHOSPHONATE N-ACETYLTRANSFERASE-RELATED"/>
    <property type="match status" value="1"/>
</dbReference>
<evidence type="ECO:0000259" key="3">
    <source>
        <dbReference type="PROSITE" id="PS51186"/>
    </source>
</evidence>
<proteinExistence type="predicted"/>